<reference evidence="1" key="2">
    <citation type="submission" date="2018-05" db="EMBL/GenBank/DDBJ databases">
        <title>OmerRS3 (Oryza meridionalis Reference Sequence Version 3).</title>
        <authorList>
            <person name="Zhang J."/>
            <person name="Kudrna D."/>
            <person name="Lee S."/>
            <person name="Talag J."/>
            <person name="Welchert J."/>
            <person name="Wing R.A."/>
        </authorList>
    </citation>
    <scope>NUCLEOTIDE SEQUENCE [LARGE SCALE GENOMIC DNA]</scope>
    <source>
        <strain evidence="1">cv. OR44</strain>
    </source>
</reference>
<reference evidence="1" key="1">
    <citation type="submission" date="2015-04" db="UniProtKB">
        <authorList>
            <consortium name="EnsemblPlants"/>
        </authorList>
    </citation>
    <scope>IDENTIFICATION</scope>
</reference>
<dbReference type="EnsemblPlants" id="OMERI02G18050.7">
    <property type="protein sequence ID" value="OMERI02G18050.7"/>
    <property type="gene ID" value="OMERI02G18050"/>
</dbReference>
<accession>A0A0E0CL31</accession>
<dbReference type="Proteomes" id="UP000008021">
    <property type="component" value="Chromosome 2"/>
</dbReference>
<evidence type="ECO:0000313" key="2">
    <source>
        <dbReference type="Proteomes" id="UP000008021"/>
    </source>
</evidence>
<dbReference type="AlphaFoldDB" id="A0A0E0CL31"/>
<name>A0A0E0CL31_9ORYZ</name>
<keyword evidence="2" id="KW-1185">Reference proteome</keyword>
<dbReference type="Gramene" id="OMERI02G18050.7">
    <property type="protein sequence ID" value="OMERI02G18050.7"/>
    <property type="gene ID" value="OMERI02G18050"/>
</dbReference>
<evidence type="ECO:0000313" key="1">
    <source>
        <dbReference type="EnsemblPlants" id="OMERI02G18050.7"/>
    </source>
</evidence>
<organism evidence="1">
    <name type="scientific">Oryza meridionalis</name>
    <dbReference type="NCBI Taxonomy" id="40149"/>
    <lineage>
        <taxon>Eukaryota</taxon>
        <taxon>Viridiplantae</taxon>
        <taxon>Streptophyta</taxon>
        <taxon>Embryophyta</taxon>
        <taxon>Tracheophyta</taxon>
        <taxon>Spermatophyta</taxon>
        <taxon>Magnoliopsida</taxon>
        <taxon>Liliopsida</taxon>
        <taxon>Poales</taxon>
        <taxon>Poaceae</taxon>
        <taxon>BOP clade</taxon>
        <taxon>Oryzoideae</taxon>
        <taxon>Oryzeae</taxon>
        <taxon>Oryzinae</taxon>
        <taxon>Oryza</taxon>
    </lineage>
</organism>
<sequence length="119" mass="13274">MENAPGAGFSESVHDLCHATCVVVVDDRDRDRDRVALLFTTRLPSSWSVATVVRGGAGEEDADAFDDHSKVFDGAVENSRRSPWTLSSRWQLDGSRIGRSRLATQTTVFLEIFLYQMPR</sequence>
<dbReference type="HOGENOM" id="CLU_2065229_0_0_1"/>
<protein>
    <submittedName>
        <fullName evidence="1">Uncharacterized protein</fullName>
    </submittedName>
</protein>
<proteinExistence type="predicted"/>